<dbReference type="SUPFAM" id="SSF46689">
    <property type="entry name" value="Homeodomain-like"/>
    <property type="match status" value="1"/>
</dbReference>
<protein>
    <submittedName>
        <fullName evidence="4">Putative transcriptional regulator KstR</fullName>
    </submittedName>
</protein>
<dbReference type="PROSITE" id="PS50977">
    <property type="entry name" value="HTH_TETR_2"/>
    <property type="match status" value="1"/>
</dbReference>
<gene>
    <name evidence="4" type="primary">kstR_1</name>
    <name evidence="4" type="ORF">NCTC10994_01070</name>
</gene>
<feature type="domain" description="HTH tetR-type" evidence="3">
    <location>
        <begin position="36"/>
        <end position="96"/>
    </location>
</feature>
<name>A0A2X4WRD2_9NOCA</name>
<dbReference type="Pfam" id="PF00440">
    <property type="entry name" value="TetR_N"/>
    <property type="match status" value="1"/>
</dbReference>
<dbReference type="InterPro" id="IPR050109">
    <property type="entry name" value="HTH-type_TetR-like_transc_reg"/>
</dbReference>
<dbReference type="STRING" id="1219011.GCA_001895045_00788"/>
<dbReference type="EMBL" id="LS483468">
    <property type="protein sequence ID" value="SQI29515.1"/>
    <property type="molecule type" value="Genomic_DNA"/>
</dbReference>
<evidence type="ECO:0000259" key="3">
    <source>
        <dbReference type="PROSITE" id="PS50977"/>
    </source>
</evidence>
<dbReference type="GO" id="GO:0000976">
    <property type="term" value="F:transcription cis-regulatory region binding"/>
    <property type="evidence" value="ECO:0007669"/>
    <property type="project" value="TreeGrafter"/>
</dbReference>
<dbReference type="InterPro" id="IPR009057">
    <property type="entry name" value="Homeodomain-like_sf"/>
</dbReference>
<dbReference type="PANTHER" id="PTHR30055">
    <property type="entry name" value="HTH-TYPE TRANSCRIPTIONAL REGULATOR RUTR"/>
    <property type="match status" value="1"/>
</dbReference>
<evidence type="ECO:0000256" key="2">
    <source>
        <dbReference type="PROSITE-ProRule" id="PRU00335"/>
    </source>
</evidence>
<keyword evidence="5" id="KW-1185">Reference proteome</keyword>
<dbReference type="PANTHER" id="PTHR30055:SF242">
    <property type="entry name" value="HTH-TYPE TRANSCRIPTIONAL REPRESSOR KSTR"/>
    <property type="match status" value="1"/>
</dbReference>
<dbReference type="Proteomes" id="UP000249091">
    <property type="component" value="Chromosome 1"/>
</dbReference>
<evidence type="ECO:0000313" key="5">
    <source>
        <dbReference type="Proteomes" id="UP000249091"/>
    </source>
</evidence>
<dbReference type="GO" id="GO:0003700">
    <property type="term" value="F:DNA-binding transcription factor activity"/>
    <property type="evidence" value="ECO:0007669"/>
    <property type="project" value="TreeGrafter"/>
</dbReference>
<dbReference type="KEGG" id="rcr:NCTC10994_01070"/>
<accession>A0A2X4WRD2</accession>
<evidence type="ECO:0000256" key="1">
    <source>
        <dbReference type="ARBA" id="ARBA00023125"/>
    </source>
</evidence>
<feature type="DNA-binding region" description="H-T-H motif" evidence="2">
    <location>
        <begin position="59"/>
        <end position="78"/>
    </location>
</feature>
<dbReference type="PRINTS" id="PR00455">
    <property type="entry name" value="HTHTETR"/>
</dbReference>
<evidence type="ECO:0000313" key="4">
    <source>
        <dbReference type="EMBL" id="SQI29515.1"/>
    </source>
</evidence>
<dbReference type="AlphaFoldDB" id="A0A2X4WRD2"/>
<organism evidence="4 5">
    <name type="scientific">Rhodococcus coprophilus</name>
    <dbReference type="NCBI Taxonomy" id="38310"/>
    <lineage>
        <taxon>Bacteria</taxon>
        <taxon>Bacillati</taxon>
        <taxon>Actinomycetota</taxon>
        <taxon>Actinomycetes</taxon>
        <taxon>Mycobacteriales</taxon>
        <taxon>Nocardiaceae</taxon>
        <taxon>Rhodococcus</taxon>
    </lineage>
</organism>
<sequence>MRVFVFGFVRIGEGVAGMPRLAEVRDAAEPSSAEQRARHSRILRVAAQLGAEKELERVQMQEVAKRAGVALGTLYRYFPSKTHLFVAVMLDRIDRLDAQAEKRPRGSLSPCDAVYETLVRAGRALLRAPLLANAMLQSAGTSNAATVPDSAKIDQHFQQLLLDAAGIDEPTTRDATVLRLVVALWFGLLQSALNNRTSIPEVESDLRVACDRLLGDLPGNPR</sequence>
<dbReference type="Gene3D" id="1.10.357.10">
    <property type="entry name" value="Tetracycline Repressor, domain 2"/>
    <property type="match status" value="1"/>
</dbReference>
<dbReference type="Pfam" id="PF17925">
    <property type="entry name" value="TetR_C_20"/>
    <property type="match status" value="1"/>
</dbReference>
<reference evidence="4 5" key="1">
    <citation type="submission" date="2018-06" db="EMBL/GenBank/DDBJ databases">
        <authorList>
            <consortium name="Pathogen Informatics"/>
            <person name="Doyle S."/>
        </authorList>
    </citation>
    <scope>NUCLEOTIDE SEQUENCE [LARGE SCALE GENOMIC DNA]</scope>
    <source>
        <strain evidence="4 5">NCTC10994</strain>
    </source>
</reference>
<keyword evidence="1 2" id="KW-0238">DNA-binding</keyword>
<dbReference type="InterPro" id="IPR001647">
    <property type="entry name" value="HTH_TetR"/>
</dbReference>
<proteinExistence type="predicted"/>
<dbReference type="InterPro" id="IPR041642">
    <property type="entry name" value="KstR_C"/>
</dbReference>